<dbReference type="AlphaFoldDB" id="A0A9D1IC24"/>
<comment type="caution">
    <text evidence="1">The sequence shown here is derived from an EMBL/GenBank/DDBJ whole genome shotgun (WGS) entry which is preliminary data.</text>
</comment>
<sequence length="82" mass="9648">AEFVENEDGSVEMVSFDPHTQPILTNYPMFIKALKDIGYAGYINYEFCHMPFRNGKVLGFNDYIENQIRLAQKYFRNLIETM</sequence>
<dbReference type="Proteomes" id="UP000824072">
    <property type="component" value="Unassembled WGS sequence"/>
</dbReference>
<reference evidence="1" key="1">
    <citation type="submission" date="2020-10" db="EMBL/GenBank/DDBJ databases">
        <authorList>
            <person name="Gilroy R."/>
        </authorList>
    </citation>
    <scope>NUCLEOTIDE SEQUENCE</scope>
    <source>
        <strain evidence="1">ChiHcec3-11533</strain>
    </source>
</reference>
<gene>
    <name evidence="1" type="ORF">IAB02_05785</name>
</gene>
<protein>
    <recommendedName>
        <fullName evidence="3">Xylose isomerase</fullName>
    </recommendedName>
</protein>
<name>A0A9D1IC24_9FIRM</name>
<organism evidence="1 2">
    <name type="scientific">Candidatus Pullichristensenella excrementigallinarum</name>
    <dbReference type="NCBI Taxonomy" id="2840907"/>
    <lineage>
        <taxon>Bacteria</taxon>
        <taxon>Bacillati</taxon>
        <taxon>Bacillota</taxon>
        <taxon>Clostridia</taxon>
        <taxon>Candidatus Pullichristensenella</taxon>
    </lineage>
</organism>
<proteinExistence type="predicted"/>
<evidence type="ECO:0000313" key="1">
    <source>
        <dbReference type="EMBL" id="HIU34056.1"/>
    </source>
</evidence>
<evidence type="ECO:0000313" key="2">
    <source>
        <dbReference type="Proteomes" id="UP000824072"/>
    </source>
</evidence>
<evidence type="ECO:0008006" key="3">
    <source>
        <dbReference type="Google" id="ProtNLM"/>
    </source>
</evidence>
<accession>A0A9D1IC24</accession>
<reference evidence="1" key="2">
    <citation type="journal article" date="2021" name="PeerJ">
        <title>Extensive microbial diversity within the chicken gut microbiome revealed by metagenomics and culture.</title>
        <authorList>
            <person name="Gilroy R."/>
            <person name="Ravi A."/>
            <person name="Getino M."/>
            <person name="Pursley I."/>
            <person name="Horton D.L."/>
            <person name="Alikhan N.F."/>
            <person name="Baker D."/>
            <person name="Gharbi K."/>
            <person name="Hall N."/>
            <person name="Watson M."/>
            <person name="Adriaenssens E.M."/>
            <person name="Foster-Nyarko E."/>
            <person name="Jarju S."/>
            <person name="Secka A."/>
            <person name="Antonio M."/>
            <person name="Oren A."/>
            <person name="Chaudhuri R.R."/>
            <person name="La Ragione R."/>
            <person name="Hildebrand F."/>
            <person name="Pallen M.J."/>
        </authorList>
    </citation>
    <scope>NUCLEOTIDE SEQUENCE</scope>
    <source>
        <strain evidence="1">ChiHcec3-11533</strain>
    </source>
</reference>
<dbReference type="EMBL" id="DVMU01000128">
    <property type="protein sequence ID" value="HIU34056.1"/>
    <property type="molecule type" value="Genomic_DNA"/>
</dbReference>
<feature type="non-terminal residue" evidence="1">
    <location>
        <position position="1"/>
    </location>
</feature>